<keyword evidence="1" id="KW-0732">Signal</keyword>
<protein>
    <submittedName>
        <fullName evidence="2">OLC1v1006136C1</fullName>
    </submittedName>
</protein>
<feature type="signal peptide" evidence="1">
    <location>
        <begin position="1"/>
        <end position="24"/>
    </location>
</feature>
<gene>
    <name evidence="2" type="ORF">OLC1_LOCUS15329</name>
</gene>
<keyword evidence="3" id="KW-1185">Reference proteome</keyword>
<proteinExistence type="predicted"/>
<dbReference type="PANTHER" id="PTHR33649:SF16">
    <property type="entry name" value="PAR1 PROTEIN"/>
    <property type="match status" value="1"/>
</dbReference>
<dbReference type="InterPro" id="IPR009489">
    <property type="entry name" value="PAR1"/>
</dbReference>
<reference evidence="2" key="1">
    <citation type="submission" date="2023-03" db="EMBL/GenBank/DDBJ databases">
        <authorList>
            <person name="Julca I."/>
        </authorList>
    </citation>
    <scope>NUCLEOTIDE SEQUENCE</scope>
</reference>
<dbReference type="EMBL" id="OX459122">
    <property type="protein sequence ID" value="CAI9106892.1"/>
    <property type="molecule type" value="Genomic_DNA"/>
</dbReference>
<sequence length="205" mass="21997">MAPERNMALVLFLAFFVFLQGAFGGLICEELPMEQCSYAVSESGYRCLLETEETTKFQCKTSGVIANNDIHDHIETDECIKACGLDRNIVGISSDGLIDSRSLSNICSFDCSLNCPNIVDLYNDLAMAEGADLTEMCKALQNSPRRMMMVSKVVRSSGIASGPVSAAFASAPYAAAAAFDEVLSPTASIEYDQSFSDGAWAPAPL</sequence>
<name>A0AAV1DJ97_OLDCO</name>
<dbReference type="Proteomes" id="UP001161247">
    <property type="component" value="Chromosome 5"/>
</dbReference>
<organism evidence="2 3">
    <name type="scientific">Oldenlandia corymbosa var. corymbosa</name>
    <dbReference type="NCBI Taxonomy" id="529605"/>
    <lineage>
        <taxon>Eukaryota</taxon>
        <taxon>Viridiplantae</taxon>
        <taxon>Streptophyta</taxon>
        <taxon>Embryophyta</taxon>
        <taxon>Tracheophyta</taxon>
        <taxon>Spermatophyta</taxon>
        <taxon>Magnoliopsida</taxon>
        <taxon>eudicotyledons</taxon>
        <taxon>Gunneridae</taxon>
        <taxon>Pentapetalae</taxon>
        <taxon>asterids</taxon>
        <taxon>lamiids</taxon>
        <taxon>Gentianales</taxon>
        <taxon>Rubiaceae</taxon>
        <taxon>Rubioideae</taxon>
        <taxon>Spermacoceae</taxon>
        <taxon>Hedyotis-Oldenlandia complex</taxon>
        <taxon>Oldenlandia</taxon>
    </lineage>
</organism>
<evidence type="ECO:0000256" key="1">
    <source>
        <dbReference type="SAM" id="SignalP"/>
    </source>
</evidence>
<evidence type="ECO:0000313" key="3">
    <source>
        <dbReference type="Proteomes" id="UP001161247"/>
    </source>
</evidence>
<dbReference type="Pfam" id="PF06521">
    <property type="entry name" value="PAR1"/>
    <property type="match status" value="1"/>
</dbReference>
<dbReference type="AlphaFoldDB" id="A0AAV1DJ97"/>
<feature type="chain" id="PRO_5043617544" evidence="1">
    <location>
        <begin position="25"/>
        <end position="205"/>
    </location>
</feature>
<dbReference type="PANTHER" id="PTHR33649">
    <property type="entry name" value="PAR1 PROTEIN"/>
    <property type="match status" value="1"/>
</dbReference>
<evidence type="ECO:0000313" key="2">
    <source>
        <dbReference type="EMBL" id="CAI9106892.1"/>
    </source>
</evidence>
<accession>A0AAV1DJ97</accession>